<comment type="caution">
    <text evidence="3">The sequence shown here is derived from an EMBL/GenBank/DDBJ whole genome shotgun (WGS) entry which is preliminary data.</text>
</comment>
<dbReference type="PANTHER" id="PTHR36846">
    <property type="entry name" value="PROTEIN VIAA"/>
    <property type="match status" value="1"/>
</dbReference>
<reference evidence="3" key="1">
    <citation type="journal article" date="2020" name="mSystems">
        <title>Genome- and Community-Level Interaction Insights into Carbon Utilization and Element Cycling Functions of Hydrothermarchaeota in Hydrothermal Sediment.</title>
        <authorList>
            <person name="Zhou Z."/>
            <person name="Liu Y."/>
            <person name="Xu W."/>
            <person name="Pan J."/>
            <person name="Luo Z.H."/>
            <person name="Li M."/>
        </authorList>
    </citation>
    <scope>NUCLEOTIDE SEQUENCE [LARGE SCALE GENOMIC DNA]</scope>
    <source>
        <strain evidence="3">SpSt-16</strain>
    </source>
</reference>
<dbReference type="EMBL" id="DSGT01000001">
    <property type="protein sequence ID" value="HEW52612.1"/>
    <property type="molecule type" value="Genomic_DNA"/>
</dbReference>
<gene>
    <name evidence="3" type="ORF">ENO77_00255</name>
</gene>
<feature type="domain" description="VWFA" evidence="2">
    <location>
        <begin position="276"/>
        <end position="441"/>
    </location>
</feature>
<protein>
    <submittedName>
        <fullName evidence="3">VWA domain-containing protein</fullName>
    </submittedName>
</protein>
<dbReference type="PROSITE" id="PS50234">
    <property type="entry name" value="VWFA"/>
    <property type="match status" value="1"/>
</dbReference>
<dbReference type="PANTHER" id="PTHR36846:SF1">
    <property type="entry name" value="PROTEIN VIAA"/>
    <property type="match status" value="1"/>
</dbReference>
<dbReference type="Pfam" id="PF13519">
    <property type="entry name" value="VWA_2"/>
    <property type="match status" value="1"/>
</dbReference>
<dbReference type="SUPFAM" id="SSF53300">
    <property type="entry name" value="vWA-like"/>
    <property type="match status" value="1"/>
</dbReference>
<evidence type="ECO:0000256" key="1">
    <source>
        <dbReference type="SAM" id="MobiDB-lite"/>
    </source>
</evidence>
<dbReference type="SMART" id="SM00327">
    <property type="entry name" value="VWA"/>
    <property type="match status" value="1"/>
</dbReference>
<dbReference type="GO" id="GO:0005829">
    <property type="term" value="C:cytosol"/>
    <property type="evidence" value="ECO:0007669"/>
    <property type="project" value="TreeGrafter"/>
</dbReference>
<accession>A0A7C2V8U4</accession>
<dbReference type="Gene3D" id="3.40.50.410">
    <property type="entry name" value="von Willebrand factor, type A domain"/>
    <property type="match status" value="1"/>
</dbReference>
<proteinExistence type="predicted"/>
<name>A0A7C2V8U4_9CREN</name>
<sequence>MPGVLKNIDYLNPVVRYRGQKIVDNLRRLSPQAEVQLELAIDVYYSLYLPLPLVEDLNKIDSANIDHYEIIKTALSDQEFKKLRYYTVADAFATVAIGTLFLFNLYNELRSEQQEQVDQSGAGRLSGKAQEQPKSEDEVEGPRSRDLRSSVRSALKKTMEYAETVKELQHFVQGYRAGVGHTLDLEDDVFMALKLVRNTDIRNILKFLMRIPNIKSIAKKKKFAYQRGEVEGYAVGSDIERLVPMELAYPSVYLYMKMAENKLLLYNKVLYMSMGPIYVLIDKSGSMDGEKILWAKATALALLMRCRKEKRPFYVKFFDSEPYKLMKVKANAKPSEVLKTVEYIAAVRNGGGTDISKSIITACNDIMKLRSRELSDIIVITDGEDRIAKSLVRKSLAYAKARLISVMIMGDNKDLKDVSYKYLRVSRLSEKEVLSVVEASD</sequence>
<evidence type="ECO:0000259" key="2">
    <source>
        <dbReference type="PROSITE" id="PS50234"/>
    </source>
</evidence>
<evidence type="ECO:0000313" key="3">
    <source>
        <dbReference type="EMBL" id="HEW52612.1"/>
    </source>
</evidence>
<dbReference type="InterPro" id="IPR002035">
    <property type="entry name" value="VWF_A"/>
</dbReference>
<feature type="compositionally biased region" description="Basic and acidic residues" evidence="1">
    <location>
        <begin position="131"/>
        <end position="149"/>
    </location>
</feature>
<dbReference type="InterPro" id="IPR036465">
    <property type="entry name" value="vWFA_dom_sf"/>
</dbReference>
<dbReference type="AlphaFoldDB" id="A0A7C2V8U4"/>
<organism evidence="3">
    <name type="scientific">Ignisphaera aggregans</name>
    <dbReference type="NCBI Taxonomy" id="334771"/>
    <lineage>
        <taxon>Archaea</taxon>
        <taxon>Thermoproteota</taxon>
        <taxon>Thermoprotei</taxon>
        <taxon>Desulfurococcales</taxon>
        <taxon>Desulfurococcaceae</taxon>
        <taxon>Ignisphaera</taxon>
    </lineage>
</organism>
<feature type="region of interest" description="Disordered" evidence="1">
    <location>
        <begin position="116"/>
        <end position="149"/>
    </location>
</feature>